<dbReference type="Gene3D" id="3.40.50.720">
    <property type="entry name" value="NAD(P)-binding Rossmann-like Domain"/>
    <property type="match status" value="1"/>
</dbReference>
<dbReference type="EMBL" id="BLAD01000040">
    <property type="protein sequence ID" value="GER99417.1"/>
    <property type="molecule type" value="Genomic_DNA"/>
</dbReference>
<sequence>MRILVTGGAGFIGSHLTDAFLSRGDEVAVLDDLSTGRPGRLDPRVAVHQVSVTDAAALAAVVDAVRPELICHLAAQIDVRASVEDPAADARTNVIGTINVLEAARAGGARVLFASTGGALYGMDAAIPSAEDQFPEPEAPYGTAKYCAEQYIGLANRLHGTAHSVLRLGNVYGPRQDPAGEAGVVAIFCGKVSRGEQPVIYGDGGQTRDYVHVGDVADAFLAAADAPRPGVWNIGTGAETSILTLADVIGQVSGRPVEPGFGPARPGELRRSALDVTRAAGELGWKAATSLEEGVASVYAWVLAGEPDR</sequence>
<dbReference type="AlphaFoldDB" id="A0A5M3VYF3"/>
<dbReference type="InterPro" id="IPR036291">
    <property type="entry name" value="NAD(P)-bd_dom_sf"/>
</dbReference>
<dbReference type="Pfam" id="PF01370">
    <property type="entry name" value="Epimerase"/>
    <property type="match status" value="1"/>
</dbReference>
<evidence type="ECO:0000259" key="2">
    <source>
        <dbReference type="Pfam" id="PF01370"/>
    </source>
</evidence>
<reference evidence="3 4" key="1">
    <citation type="submission" date="2019-10" db="EMBL/GenBank/DDBJ databases">
        <title>Whole genome shotgun sequence of Acrocarpospora corrugata NBRC 13972.</title>
        <authorList>
            <person name="Ichikawa N."/>
            <person name="Kimura A."/>
            <person name="Kitahashi Y."/>
            <person name="Komaki H."/>
            <person name="Oguchi A."/>
        </authorList>
    </citation>
    <scope>NUCLEOTIDE SEQUENCE [LARGE SCALE GENOMIC DNA]</scope>
    <source>
        <strain evidence="3 4">NBRC 13972</strain>
    </source>
</reference>
<accession>A0A5M3VYF3</accession>
<feature type="domain" description="NAD-dependent epimerase/dehydratase" evidence="2">
    <location>
        <begin position="3"/>
        <end position="235"/>
    </location>
</feature>
<evidence type="ECO:0000313" key="4">
    <source>
        <dbReference type="Proteomes" id="UP000334990"/>
    </source>
</evidence>
<evidence type="ECO:0000256" key="1">
    <source>
        <dbReference type="ARBA" id="ARBA00007637"/>
    </source>
</evidence>
<dbReference type="Gene3D" id="3.90.25.10">
    <property type="entry name" value="UDP-galactose 4-epimerase, domain 1"/>
    <property type="match status" value="1"/>
</dbReference>
<dbReference type="Proteomes" id="UP000334990">
    <property type="component" value="Unassembled WGS sequence"/>
</dbReference>
<evidence type="ECO:0000313" key="3">
    <source>
        <dbReference type="EMBL" id="GER99417.1"/>
    </source>
</evidence>
<comment type="caution">
    <text evidence="3">The sequence shown here is derived from an EMBL/GenBank/DDBJ whole genome shotgun (WGS) entry which is preliminary data.</text>
</comment>
<gene>
    <name evidence="3" type="ORF">Acor_14810</name>
</gene>
<dbReference type="InterPro" id="IPR001509">
    <property type="entry name" value="Epimerase_deHydtase"/>
</dbReference>
<proteinExistence type="inferred from homology"/>
<protein>
    <submittedName>
        <fullName evidence="3">UDP-glucose 4-epimerase</fullName>
    </submittedName>
</protein>
<organism evidence="3 4">
    <name type="scientific">Acrocarpospora corrugata</name>
    <dbReference type="NCBI Taxonomy" id="35763"/>
    <lineage>
        <taxon>Bacteria</taxon>
        <taxon>Bacillati</taxon>
        <taxon>Actinomycetota</taxon>
        <taxon>Actinomycetes</taxon>
        <taxon>Streptosporangiales</taxon>
        <taxon>Streptosporangiaceae</taxon>
        <taxon>Acrocarpospora</taxon>
    </lineage>
</organism>
<dbReference type="SUPFAM" id="SSF51735">
    <property type="entry name" value="NAD(P)-binding Rossmann-fold domains"/>
    <property type="match status" value="1"/>
</dbReference>
<dbReference type="OrthoDB" id="3505012at2"/>
<comment type="similarity">
    <text evidence="1">Belongs to the NAD(P)-dependent epimerase/dehydratase family.</text>
</comment>
<dbReference type="RefSeq" id="WP_155335822.1">
    <property type="nucleotide sequence ID" value="NZ_BAAABN010000042.1"/>
</dbReference>
<dbReference type="PANTHER" id="PTHR43000">
    <property type="entry name" value="DTDP-D-GLUCOSE 4,6-DEHYDRATASE-RELATED"/>
    <property type="match status" value="1"/>
</dbReference>
<keyword evidence="4" id="KW-1185">Reference proteome</keyword>
<name>A0A5M3VYF3_9ACTN</name>